<accession>Q8SVW5</accession>
<evidence type="ECO:0000259" key="1">
    <source>
        <dbReference type="Pfam" id="PF07393"/>
    </source>
</evidence>
<dbReference type="OrthoDB" id="2196302at2759"/>
<dbReference type="AlphaFoldDB" id="Q8SVW5"/>
<dbReference type="Proteomes" id="UP000000819">
    <property type="component" value="Chromosome IV"/>
</dbReference>
<dbReference type="Pfam" id="PF07393">
    <property type="entry name" value="Sec10_HB"/>
    <property type="match status" value="1"/>
</dbReference>
<feature type="domain" description="Exocyst complex component Sec10-like alpha-helical bundle" evidence="1">
    <location>
        <begin position="154"/>
        <end position="317"/>
    </location>
</feature>
<evidence type="ECO:0000313" key="2">
    <source>
        <dbReference type="EMBL" id="CAD25231.1"/>
    </source>
</evidence>
<name>Q8SVW5_ENCCU</name>
<keyword evidence="3" id="KW-1185">Reference proteome</keyword>
<dbReference type="GeneID" id="858875"/>
<organism evidence="2 3">
    <name type="scientific">Encephalitozoon cuniculi (strain GB-M1)</name>
    <name type="common">Microsporidian parasite</name>
    <dbReference type="NCBI Taxonomy" id="284813"/>
    <lineage>
        <taxon>Eukaryota</taxon>
        <taxon>Fungi</taxon>
        <taxon>Fungi incertae sedis</taxon>
        <taxon>Microsporidia</taxon>
        <taxon>Unikaryonidae</taxon>
        <taxon>Encephalitozoon</taxon>
    </lineage>
</organism>
<dbReference type="OMA" id="FFYMRSE"/>
<dbReference type="RefSeq" id="NP_584727.1">
    <property type="nucleotide sequence ID" value="NM_001041077.1"/>
</dbReference>
<dbReference type="VEuPathDB" id="MicrosporidiaDB:ECU04_0440"/>
<dbReference type="KEGG" id="ecu:ECU04_0440"/>
<dbReference type="InterPro" id="IPR048627">
    <property type="entry name" value="Sec10_HB"/>
</dbReference>
<dbReference type="InParanoid" id="Q8SVW5"/>
<proteinExistence type="predicted"/>
<dbReference type="HOGENOM" id="CLU_028905_0_0_1"/>
<dbReference type="EMBL" id="AL590444">
    <property type="protein sequence ID" value="CAD25231.1"/>
    <property type="molecule type" value="Genomic_DNA"/>
</dbReference>
<reference evidence="2 3" key="2">
    <citation type="journal article" date="2009" name="BMC Genomics">
        <title>Identification of transcriptional signals in Encephalitozoon cuniculi widespread among Microsporidia phylum: support for accurate structural genome annotation.</title>
        <authorList>
            <person name="Peyretaillade E."/>
            <person name="Goncalves O."/>
            <person name="Terrat S."/>
            <person name="Dugat-Bony E."/>
            <person name="Wincker P."/>
            <person name="Cornman R.S."/>
            <person name="Evans J.D."/>
            <person name="Delbac F."/>
            <person name="Peyret P."/>
        </authorList>
    </citation>
    <scope>NUCLEOTIDE SEQUENCE [LARGE SCALE GENOMIC DNA]</scope>
    <source>
        <strain evidence="2 3">GB-M1</strain>
    </source>
</reference>
<reference evidence="2 3" key="1">
    <citation type="journal article" date="2001" name="Nature">
        <title>Genome sequence and gene compaction of the eukaryote parasite Encephalitozoon cuniculi.</title>
        <authorList>
            <person name="Katinka M.D."/>
            <person name="Duprat S."/>
            <person name="Cornillot E."/>
            <person name="Metenier G."/>
            <person name="Thomarat F."/>
            <person name="Prensier G."/>
            <person name="Barbe V."/>
            <person name="Peyretaillade E."/>
            <person name="Brottier P."/>
            <person name="Wincker P."/>
            <person name="Delbac F."/>
            <person name="El Alaoui H."/>
            <person name="Peyret P."/>
            <person name="Saurin W."/>
            <person name="Gouy M."/>
            <person name="Weissenbach J."/>
            <person name="Vivares C.P."/>
        </authorList>
    </citation>
    <scope>NUCLEOTIDE SEQUENCE [LARGE SCALE GENOMIC DNA]</scope>
    <source>
        <strain evidence="2 3">GB-M1</strain>
    </source>
</reference>
<sequence length="631" mass="73303">MKSIHVSQLRAGSFNLVSLIEESVDIREDSIFQTHAELVELVGDLESIREGLFFKKEKLNTKLRTIEDALKLEKIDDLSREISQICLEPLGSSRDVLERNKEINHLKRMEKGVKYLMEIEKGGFKVLDSLISSDSEDDWRFLCFFLYSISKVVEDDGELQKYNKLVEDKMLHVFEEGNKKGNKAMMRSAYNSLLEMGKENSLVYSYVYSLDLFKKPIRMVRKEERIIDLDFHTTDHSTFVELVDKVRDTYDADFRDLKDIFADTKDVYKVIHKKVYDDIISTALSDYLKGTSPCTFLLGLESCYRNLRVLGSFIETIDPGFDGSYATEDLVSQYTRMAVDKEKAFFDQIYEILALRRQSETKYIILGEEAGSTADSIFVYKQFLNVINFTLERSSKFYSEADEDELIDFFFRKIGGFIGIVYDSIQDKLEVVKTLKFIYLVTVKYFADKSWKLVTFRDKIDRKLRDALEDQIETCSMRIGVRVKQEDFANLEGCERVLEIVRHEINRAAEMTIEGKNFKILVNRIFCLLYSTLYSRILQLTFDEEQSRNMVEYVSKILEFAKELGCAESIQKSTHLYNLAMLVSVPEEDFESFYSLLVGRISDDEVLKILRCRKDREKVQGKVSASSGKDM</sequence>
<gene>
    <name evidence="2" type="ordered locus">ECU04_0440</name>
</gene>
<protein>
    <recommendedName>
        <fullName evidence="1">Exocyst complex component Sec10-like alpha-helical bundle domain-containing protein</fullName>
    </recommendedName>
</protein>
<evidence type="ECO:0000313" key="3">
    <source>
        <dbReference type="Proteomes" id="UP000000819"/>
    </source>
</evidence>